<evidence type="ECO:0000313" key="1">
    <source>
        <dbReference type="EMBL" id="KAI5322826.1"/>
    </source>
</evidence>
<keyword evidence="2" id="KW-1185">Reference proteome</keyword>
<accession>A0AAD4VE48</accession>
<dbReference type="AlphaFoldDB" id="A0AAD4VE48"/>
<dbReference type="Gene3D" id="3.40.395.10">
    <property type="entry name" value="Adenoviral Proteinase, Chain A"/>
    <property type="match status" value="1"/>
</dbReference>
<name>A0AAD4VE48_PRUDU</name>
<comment type="caution">
    <text evidence="1">The sequence shown here is derived from an EMBL/GenBank/DDBJ whole genome shotgun (WGS) entry which is preliminary data.</text>
</comment>
<gene>
    <name evidence="1" type="ORF">L3X38_031898</name>
</gene>
<dbReference type="Proteomes" id="UP001054821">
    <property type="component" value="Chromosome 6"/>
</dbReference>
<reference evidence="1 2" key="1">
    <citation type="journal article" date="2022" name="G3 (Bethesda)">
        <title>Whole-genome sequence and methylome profiling of the almond [Prunus dulcis (Mill.) D.A. Webb] cultivar 'Nonpareil'.</title>
        <authorList>
            <person name="D'Amico-Willman K.M."/>
            <person name="Ouma W.Z."/>
            <person name="Meulia T."/>
            <person name="Sideli G.M."/>
            <person name="Gradziel T.M."/>
            <person name="Fresnedo-Ramirez J."/>
        </authorList>
    </citation>
    <scope>NUCLEOTIDE SEQUENCE [LARGE SCALE GENOMIC DNA]</scope>
    <source>
        <strain evidence="1">Clone GOH B32 T37-40</strain>
    </source>
</reference>
<sequence length="193" mass="22167">MSQGQTLASYIDEDIFGVEKMIYVLKVDVISFIQMNEIRQAVITAYISYLYKLVKDQEWKLMIAFMDPSRTFHDPKSRNVVGRVQYIVKALNQKDNVYIMDPLGARQPHDVWKGIVNAGIKQFNAEKGKGLCRSSTWIMLSGAPKQADGKMCGYCVMRYTKVICENSSLAFRTKYARSGKENEFYTQMKLDKV</sequence>
<dbReference type="SUPFAM" id="SSF54001">
    <property type="entry name" value="Cysteine proteinases"/>
    <property type="match status" value="1"/>
</dbReference>
<organism evidence="1 2">
    <name type="scientific">Prunus dulcis</name>
    <name type="common">Almond</name>
    <name type="synonym">Amygdalus dulcis</name>
    <dbReference type="NCBI Taxonomy" id="3755"/>
    <lineage>
        <taxon>Eukaryota</taxon>
        <taxon>Viridiplantae</taxon>
        <taxon>Streptophyta</taxon>
        <taxon>Embryophyta</taxon>
        <taxon>Tracheophyta</taxon>
        <taxon>Spermatophyta</taxon>
        <taxon>Magnoliopsida</taxon>
        <taxon>eudicotyledons</taxon>
        <taxon>Gunneridae</taxon>
        <taxon>Pentapetalae</taxon>
        <taxon>rosids</taxon>
        <taxon>fabids</taxon>
        <taxon>Rosales</taxon>
        <taxon>Rosaceae</taxon>
        <taxon>Amygdaloideae</taxon>
        <taxon>Amygdaleae</taxon>
        <taxon>Prunus</taxon>
    </lineage>
</organism>
<proteinExistence type="predicted"/>
<dbReference type="InterPro" id="IPR038765">
    <property type="entry name" value="Papain-like_cys_pep_sf"/>
</dbReference>
<evidence type="ECO:0000313" key="2">
    <source>
        <dbReference type="Proteomes" id="UP001054821"/>
    </source>
</evidence>
<protein>
    <submittedName>
        <fullName evidence="1">Uncharacterized protein</fullName>
    </submittedName>
</protein>
<dbReference type="EMBL" id="JAJFAZ020000006">
    <property type="protein sequence ID" value="KAI5322826.1"/>
    <property type="molecule type" value="Genomic_DNA"/>
</dbReference>